<sequence length="357" mass="41027">MLGKKKWPIIILSGIFFTFIYTLTSSKNSTPTITHSTWKQYETPEHAGWSSERLEEAKRYYDSLGSTAAMVIYDGKVLVSWGDTTRKSNIHSVRKSFLSALYGIHVHEGNINIQSTLKELDIIDNVQLTEQEQTAKIVDLLTSRSGVFLTAGEESLWMRWTRPDRGLHLPGTHFYYNNWDFNVLGTIFKEKTNTDLFTEFKERIAIPIGMEDYTTDDTSYKLEVNRSIHPSYLFRMSARDMARFGQLVLQNGVWEGEQIIPKQWIKESTTVHTSVPGTEQYGYGYMWWIADTGEFSDLGLYSAIGRYGQSIDIIPEKNLVFVHRVNSDNILNRTIHQVSNKKRLTLLQKILDAQITG</sequence>
<dbReference type="InterPro" id="IPR001466">
    <property type="entry name" value="Beta-lactam-related"/>
</dbReference>
<dbReference type="EMBL" id="JAOTPO010000009">
    <property type="protein sequence ID" value="MDE5414551.1"/>
    <property type="molecule type" value="Genomic_DNA"/>
</dbReference>
<feature type="transmembrane region" description="Helical" evidence="1">
    <location>
        <begin position="7"/>
        <end position="24"/>
    </location>
</feature>
<feature type="domain" description="Beta-lactamase-related" evidence="2">
    <location>
        <begin position="65"/>
        <end position="328"/>
    </location>
</feature>
<gene>
    <name evidence="3" type="ORF">N7Z68_14320</name>
</gene>
<keyword evidence="4" id="KW-1185">Reference proteome</keyword>
<evidence type="ECO:0000313" key="3">
    <source>
        <dbReference type="EMBL" id="MDE5414551.1"/>
    </source>
</evidence>
<proteinExistence type="predicted"/>
<dbReference type="Pfam" id="PF00144">
    <property type="entry name" value="Beta-lactamase"/>
    <property type="match status" value="1"/>
</dbReference>
<keyword evidence="1" id="KW-0812">Transmembrane</keyword>
<name>A0ABT5VGG6_9BACI</name>
<dbReference type="PANTHER" id="PTHR43283">
    <property type="entry name" value="BETA-LACTAMASE-RELATED"/>
    <property type="match status" value="1"/>
</dbReference>
<evidence type="ECO:0000259" key="2">
    <source>
        <dbReference type="Pfam" id="PF00144"/>
    </source>
</evidence>
<evidence type="ECO:0000313" key="4">
    <source>
        <dbReference type="Proteomes" id="UP001148125"/>
    </source>
</evidence>
<accession>A0ABT5VGG6</accession>
<keyword evidence="1" id="KW-1133">Transmembrane helix</keyword>
<dbReference type="PANTHER" id="PTHR43283:SF7">
    <property type="entry name" value="BETA-LACTAMASE-RELATED DOMAIN-CONTAINING PROTEIN"/>
    <property type="match status" value="1"/>
</dbReference>
<dbReference type="InterPro" id="IPR012338">
    <property type="entry name" value="Beta-lactam/transpept-like"/>
</dbReference>
<protein>
    <submittedName>
        <fullName evidence="3">Beta-lactamase family protein</fullName>
    </submittedName>
</protein>
<dbReference type="Proteomes" id="UP001148125">
    <property type="component" value="Unassembled WGS sequence"/>
</dbReference>
<reference evidence="3" key="1">
    <citation type="submission" date="2024-05" db="EMBL/GenBank/DDBJ databases">
        <title>Alkalihalobacillus sp. strain MEB203 novel alkaliphilic bacterium from Lonar Lake, India.</title>
        <authorList>
            <person name="Joshi A."/>
            <person name="Thite S."/>
            <person name="Mengade P."/>
        </authorList>
    </citation>
    <scope>NUCLEOTIDE SEQUENCE</scope>
    <source>
        <strain evidence="3">MEB 203</strain>
    </source>
</reference>
<dbReference type="InterPro" id="IPR050789">
    <property type="entry name" value="Diverse_Enzym_Activities"/>
</dbReference>
<evidence type="ECO:0000256" key="1">
    <source>
        <dbReference type="SAM" id="Phobius"/>
    </source>
</evidence>
<dbReference type="RefSeq" id="WP_275119164.1">
    <property type="nucleotide sequence ID" value="NZ_JAOTPO010000009.1"/>
</dbReference>
<dbReference type="Gene3D" id="3.40.710.10">
    <property type="entry name" value="DD-peptidase/beta-lactamase superfamily"/>
    <property type="match status" value="1"/>
</dbReference>
<dbReference type="SUPFAM" id="SSF56601">
    <property type="entry name" value="beta-lactamase/transpeptidase-like"/>
    <property type="match status" value="1"/>
</dbReference>
<comment type="caution">
    <text evidence="3">The sequence shown here is derived from an EMBL/GenBank/DDBJ whole genome shotgun (WGS) entry which is preliminary data.</text>
</comment>
<organism evidence="3 4">
    <name type="scientific">Alkalihalobacterium chitinilyticum</name>
    <dbReference type="NCBI Taxonomy" id="2980103"/>
    <lineage>
        <taxon>Bacteria</taxon>
        <taxon>Bacillati</taxon>
        <taxon>Bacillota</taxon>
        <taxon>Bacilli</taxon>
        <taxon>Bacillales</taxon>
        <taxon>Bacillaceae</taxon>
        <taxon>Alkalihalobacterium</taxon>
    </lineage>
</organism>
<keyword evidence="1" id="KW-0472">Membrane</keyword>